<dbReference type="InterPro" id="IPR043131">
    <property type="entry name" value="BCAT-like_N"/>
</dbReference>
<keyword evidence="10" id="KW-0028">Amino-acid biosynthesis</keyword>
<evidence type="ECO:0000256" key="4">
    <source>
        <dbReference type="ARBA" id="ARBA00004931"/>
    </source>
</evidence>
<dbReference type="InterPro" id="IPR001544">
    <property type="entry name" value="Aminotrans_IV"/>
</dbReference>
<evidence type="ECO:0000256" key="13">
    <source>
        <dbReference type="ARBA" id="ARBA00049229"/>
    </source>
</evidence>
<evidence type="ECO:0000256" key="5">
    <source>
        <dbReference type="ARBA" id="ARBA00005072"/>
    </source>
</evidence>
<keyword evidence="14" id="KW-0032">Aminotransferase</keyword>
<dbReference type="Gene3D" id="3.20.10.10">
    <property type="entry name" value="D-amino Acid Aminotransferase, subunit A, domain 2"/>
    <property type="match status" value="1"/>
</dbReference>
<dbReference type="GO" id="GO:0008652">
    <property type="term" value="P:amino acid biosynthetic process"/>
    <property type="evidence" value="ECO:0007669"/>
    <property type="project" value="UniProtKB-ARBA"/>
</dbReference>
<comment type="similarity">
    <text evidence="6">Belongs to the class-IV pyridoxal-phosphate-dependent aminotransferase family.</text>
</comment>
<comment type="catalytic activity">
    <reaction evidence="13">
        <text>L-leucine + 2-oxoglutarate = 4-methyl-2-oxopentanoate + L-glutamate</text>
        <dbReference type="Rhea" id="RHEA:18321"/>
        <dbReference type="ChEBI" id="CHEBI:16810"/>
        <dbReference type="ChEBI" id="CHEBI:17865"/>
        <dbReference type="ChEBI" id="CHEBI:29985"/>
        <dbReference type="ChEBI" id="CHEBI:57427"/>
        <dbReference type="EC" id="2.6.1.42"/>
    </reaction>
</comment>
<dbReference type="InterPro" id="IPR043132">
    <property type="entry name" value="BCAT-like_C"/>
</dbReference>
<dbReference type="RefSeq" id="WP_015933869.1">
    <property type="nucleotide sequence ID" value="NC_011894.1"/>
</dbReference>
<sequence length="282" mass="30729">MSRIVYVNGRFLPYEEATIPIMDRGFLFADGIYEVSAVLNGRLVDNEAHLARLDRSLAEIGIRNPHDAAGWTRLEEELVARNGLKEGVVYMQVTRGVAERDFVFPSDGTPPTVVMFTQAKSIAANPLADRGAKVVSVEDLRWKRRDIKSVALLAQVLAKQHAAAAGASEAWMHEDGFVTEGGSSTAFIITQDGRIVTRPLSTAILPGITRRAVMRLAEEQGLTVEERAFTLEEAFGAAEAFFTSASAFVMPIVEIDGRRIGGGQPGPLTRRLRGLYLEMAAA</sequence>
<comment type="catalytic activity">
    <reaction evidence="12">
        <text>L-isoleucine + 2-oxoglutarate = (S)-3-methyl-2-oxopentanoate + L-glutamate</text>
        <dbReference type="Rhea" id="RHEA:24801"/>
        <dbReference type="ChEBI" id="CHEBI:16810"/>
        <dbReference type="ChEBI" id="CHEBI:29985"/>
        <dbReference type="ChEBI" id="CHEBI:35146"/>
        <dbReference type="ChEBI" id="CHEBI:58045"/>
        <dbReference type="EC" id="2.6.1.42"/>
    </reaction>
</comment>
<evidence type="ECO:0000256" key="12">
    <source>
        <dbReference type="ARBA" id="ARBA00048798"/>
    </source>
</evidence>
<organism evidence="14 15">
    <name type="scientific">Methylobacterium nodulans (strain LMG 21967 / CNCM I-2342 / ORS 2060)</name>
    <dbReference type="NCBI Taxonomy" id="460265"/>
    <lineage>
        <taxon>Bacteria</taxon>
        <taxon>Pseudomonadati</taxon>
        <taxon>Pseudomonadota</taxon>
        <taxon>Alphaproteobacteria</taxon>
        <taxon>Hyphomicrobiales</taxon>
        <taxon>Methylobacteriaceae</taxon>
        <taxon>Methylobacterium</taxon>
    </lineage>
</organism>
<dbReference type="GO" id="GO:0005829">
    <property type="term" value="C:cytosol"/>
    <property type="evidence" value="ECO:0007669"/>
    <property type="project" value="TreeGrafter"/>
</dbReference>
<keyword evidence="10" id="KW-0100">Branched-chain amino acid biosynthesis</keyword>
<dbReference type="AlphaFoldDB" id="B8IPM3"/>
<name>B8IPM3_METNO</name>
<evidence type="ECO:0000256" key="3">
    <source>
        <dbReference type="ARBA" id="ARBA00004824"/>
    </source>
</evidence>
<comment type="function">
    <text evidence="2">Acts on leucine, isoleucine and valine.</text>
</comment>
<evidence type="ECO:0000256" key="2">
    <source>
        <dbReference type="ARBA" id="ARBA00003109"/>
    </source>
</evidence>
<comment type="pathway">
    <text evidence="4">Amino-acid biosynthesis; L-valine biosynthesis; L-valine from pyruvate: step 4/4.</text>
</comment>
<dbReference type="SUPFAM" id="SSF56752">
    <property type="entry name" value="D-aminoacid aminotransferase-like PLP-dependent enzymes"/>
    <property type="match status" value="1"/>
</dbReference>
<dbReference type="FunFam" id="3.20.10.10:FF:000002">
    <property type="entry name" value="D-alanine aminotransferase"/>
    <property type="match status" value="1"/>
</dbReference>
<dbReference type="GO" id="GO:0009082">
    <property type="term" value="P:branched-chain amino acid biosynthetic process"/>
    <property type="evidence" value="ECO:0007669"/>
    <property type="project" value="UniProtKB-KW"/>
</dbReference>
<dbReference type="CDD" id="cd01558">
    <property type="entry name" value="D-AAT_like"/>
    <property type="match status" value="1"/>
</dbReference>
<keyword evidence="9" id="KW-0663">Pyridoxal phosphate</keyword>
<comment type="catalytic activity">
    <reaction evidence="11">
        <text>L-valine + 2-oxoglutarate = 3-methyl-2-oxobutanoate + L-glutamate</text>
        <dbReference type="Rhea" id="RHEA:24813"/>
        <dbReference type="ChEBI" id="CHEBI:11851"/>
        <dbReference type="ChEBI" id="CHEBI:16810"/>
        <dbReference type="ChEBI" id="CHEBI:29985"/>
        <dbReference type="ChEBI" id="CHEBI:57762"/>
        <dbReference type="EC" id="2.6.1.42"/>
    </reaction>
</comment>
<evidence type="ECO:0000256" key="8">
    <source>
        <dbReference type="ARBA" id="ARBA00014472"/>
    </source>
</evidence>
<comment type="pathway">
    <text evidence="5">Amino-acid biosynthesis; L-leucine biosynthesis; L-leucine from 3-methyl-2-oxobutanoate: step 4/4.</text>
</comment>
<dbReference type="EMBL" id="CP001349">
    <property type="protein sequence ID" value="ACL62315.1"/>
    <property type="molecule type" value="Genomic_DNA"/>
</dbReference>
<reference evidence="14 15" key="1">
    <citation type="submission" date="2009-01" db="EMBL/GenBank/DDBJ databases">
        <title>Complete sequence of chromosome of Methylobacterium nodulans ORS 2060.</title>
        <authorList>
            <consortium name="US DOE Joint Genome Institute"/>
            <person name="Lucas S."/>
            <person name="Copeland A."/>
            <person name="Lapidus A."/>
            <person name="Glavina del Rio T."/>
            <person name="Dalin E."/>
            <person name="Tice H."/>
            <person name="Bruce D."/>
            <person name="Goodwin L."/>
            <person name="Pitluck S."/>
            <person name="Sims D."/>
            <person name="Brettin T."/>
            <person name="Detter J.C."/>
            <person name="Han C."/>
            <person name="Larimer F."/>
            <person name="Land M."/>
            <person name="Hauser L."/>
            <person name="Kyrpides N."/>
            <person name="Ivanova N."/>
            <person name="Marx C.J."/>
            <person name="Richardson P."/>
        </authorList>
    </citation>
    <scope>NUCLEOTIDE SEQUENCE [LARGE SCALE GENOMIC DNA]</scope>
    <source>
        <strain evidence="15">LMG 21967 / CNCM I-2342 / ORS 2060</strain>
    </source>
</reference>
<dbReference type="eggNOG" id="COG0115">
    <property type="taxonomic scope" value="Bacteria"/>
</dbReference>
<dbReference type="GO" id="GO:0004084">
    <property type="term" value="F:branched-chain-amino-acid transaminase activity"/>
    <property type="evidence" value="ECO:0007669"/>
    <property type="project" value="UniProtKB-EC"/>
</dbReference>
<comment type="pathway">
    <text evidence="3">Amino-acid biosynthesis; L-isoleucine biosynthesis; L-isoleucine from 2-oxobutanoate: step 4/4.</text>
</comment>
<evidence type="ECO:0000256" key="10">
    <source>
        <dbReference type="ARBA" id="ARBA00023304"/>
    </source>
</evidence>
<dbReference type="HOGENOM" id="CLU_020844_4_1_5"/>
<dbReference type="NCBIfam" id="NF005209">
    <property type="entry name" value="PRK06680.1"/>
    <property type="match status" value="1"/>
</dbReference>
<dbReference type="KEGG" id="mno:Mnod_7579"/>
<evidence type="ECO:0000313" key="14">
    <source>
        <dbReference type="EMBL" id="ACL62315.1"/>
    </source>
</evidence>
<dbReference type="Pfam" id="PF01063">
    <property type="entry name" value="Aminotran_4"/>
    <property type="match status" value="1"/>
</dbReference>
<dbReference type="InterPro" id="IPR050571">
    <property type="entry name" value="Class-IV_PLP-Dep_Aminotrnsfr"/>
</dbReference>
<evidence type="ECO:0000256" key="7">
    <source>
        <dbReference type="ARBA" id="ARBA00013053"/>
    </source>
</evidence>
<dbReference type="InterPro" id="IPR036038">
    <property type="entry name" value="Aminotransferase-like"/>
</dbReference>
<evidence type="ECO:0000256" key="6">
    <source>
        <dbReference type="ARBA" id="ARBA00009320"/>
    </source>
</evidence>
<dbReference type="PANTHER" id="PTHR42743">
    <property type="entry name" value="AMINO-ACID AMINOTRANSFERASE"/>
    <property type="match status" value="1"/>
</dbReference>
<dbReference type="Gene3D" id="3.30.470.10">
    <property type="match status" value="1"/>
</dbReference>
<proteinExistence type="inferred from homology"/>
<evidence type="ECO:0000256" key="11">
    <source>
        <dbReference type="ARBA" id="ARBA00048212"/>
    </source>
</evidence>
<evidence type="ECO:0000313" key="15">
    <source>
        <dbReference type="Proteomes" id="UP000008207"/>
    </source>
</evidence>
<dbReference type="Proteomes" id="UP000008207">
    <property type="component" value="Chromosome"/>
</dbReference>
<dbReference type="OrthoDB" id="9805628at2"/>
<accession>B8IPM3</accession>
<dbReference type="PANTHER" id="PTHR42743:SF11">
    <property type="entry name" value="AMINODEOXYCHORISMATE LYASE"/>
    <property type="match status" value="1"/>
</dbReference>
<keyword evidence="15" id="KW-1185">Reference proteome</keyword>
<comment type="cofactor">
    <cofactor evidence="1">
        <name>pyridoxal 5'-phosphate</name>
        <dbReference type="ChEBI" id="CHEBI:597326"/>
    </cofactor>
</comment>
<gene>
    <name evidence="14" type="ordered locus">Mnod_7579</name>
</gene>
<dbReference type="STRING" id="460265.Mnod_7579"/>
<evidence type="ECO:0000256" key="1">
    <source>
        <dbReference type="ARBA" id="ARBA00001933"/>
    </source>
</evidence>
<protein>
    <recommendedName>
        <fullName evidence="8">Probable branched-chain-amino-acid aminotransferase</fullName>
        <ecNumber evidence="7">2.6.1.42</ecNumber>
    </recommendedName>
</protein>
<evidence type="ECO:0000256" key="9">
    <source>
        <dbReference type="ARBA" id="ARBA00022898"/>
    </source>
</evidence>
<keyword evidence="14" id="KW-0808">Transferase</keyword>
<dbReference type="EC" id="2.6.1.42" evidence="7"/>